<dbReference type="EMBL" id="CP039692">
    <property type="protein sequence ID" value="QCI99990.1"/>
    <property type="molecule type" value="Genomic_DNA"/>
</dbReference>
<proteinExistence type="predicted"/>
<evidence type="ECO:0000313" key="9">
    <source>
        <dbReference type="Proteomes" id="UP000826513"/>
    </source>
</evidence>
<sequence length="156" mass="17509">MAKAQDAGELDHFDMRIMEALSEDGRMSVLQLSKQVGLSKTPCQTRLKRLVDEGYILGFRATLNPAKLGLEHIAFTEVKLSDTREKALDEFNAAVRKIKEVEECHMIAGAFDYLLKVRTTDIRKYRRVLGEKISSLPSVSNTSTFVVMESVKDTGI</sequence>
<dbReference type="PRINTS" id="PR00033">
    <property type="entry name" value="HTHASNC"/>
</dbReference>
<name>A0A4D7E4N6_9HYPH</name>
<dbReference type="InterPro" id="IPR019887">
    <property type="entry name" value="Tscrpt_reg_AsnC/Lrp_C"/>
</dbReference>
<dbReference type="RefSeq" id="WP_027674788.1">
    <property type="nucleotide sequence ID" value="NZ_CP039692.1"/>
</dbReference>
<dbReference type="GO" id="GO:0043565">
    <property type="term" value="F:sequence-specific DNA binding"/>
    <property type="evidence" value="ECO:0007669"/>
    <property type="project" value="InterPro"/>
</dbReference>
<dbReference type="PROSITE" id="PS50956">
    <property type="entry name" value="HTH_ASNC_2"/>
    <property type="match status" value="1"/>
</dbReference>
<protein>
    <submittedName>
        <fullName evidence="7">Lrp/AsnC ligand binding domain-containing protein</fullName>
    </submittedName>
    <submittedName>
        <fullName evidence="6">Winged helix-turn-helix transcriptional regulator</fullName>
    </submittedName>
</protein>
<evidence type="ECO:0000256" key="3">
    <source>
        <dbReference type="ARBA" id="ARBA00023159"/>
    </source>
</evidence>
<evidence type="ECO:0000256" key="4">
    <source>
        <dbReference type="ARBA" id="ARBA00023163"/>
    </source>
</evidence>
<dbReference type="Pfam" id="PF13412">
    <property type="entry name" value="HTH_24"/>
    <property type="match status" value="1"/>
</dbReference>
<dbReference type="EMBL" id="CP072168">
    <property type="protein sequence ID" value="QYA09568.1"/>
    <property type="molecule type" value="Genomic_DNA"/>
</dbReference>
<dbReference type="PANTHER" id="PTHR30154:SF0">
    <property type="entry name" value="LEUCINE-RESPONSIVE REGULATORY PROTEIN"/>
    <property type="match status" value="1"/>
</dbReference>
<dbReference type="InterPro" id="IPR019888">
    <property type="entry name" value="Tscrpt_reg_AsnC-like"/>
</dbReference>
<dbReference type="Pfam" id="PF01037">
    <property type="entry name" value="AsnC_trans_reg"/>
    <property type="match status" value="1"/>
</dbReference>
<dbReference type="InterPro" id="IPR036390">
    <property type="entry name" value="WH_DNA-bd_sf"/>
</dbReference>
<evidence type="ECO:0000256" key="2">
    <source>
        <dbReference type="ARBA" id="ARBA00023125"/>
    </source>
</evidence>
<keyword evidence="9" id="KW-1185">Reference proteome</keyword>
<keyword evidence="3" id="KW-0010">Activator</keyword>
<dbReference type="Gene3D" id="1.10.10.10">
    <property type="entry name" value="Winged helix-like DNA-binding domain superfamily/Winged helix DNA-binding domain"/>
    <property type="match status" value="1"/>
</dbReference>
<accession>A0A4D7E4N6</accession>
<dbReference type="InterPro" id="IPR000485">
    <property type="entry name" value="AsnC-type_HTH_dom"/>
</dbReference>
<dbReference type="InterPro" id="IPR011991">
    <property type="entry name" value="ArsR-like_HTH"/>
</dbReference>
<dbReference type="AlphaFoldDB" id="A0A4D7E4N6"/>
<evidence type="ECO:0000256" key="1">
    <source>
        <dbReference type="ARBA" id="ARBA00023015"/>
    </source>
</evidence>
<dbReference type="SMART" id="SM00344">
    <property type="entry name" value="HTH_ASNC"/>
    <property type="match status" value="1"/>
</dbReference>
<evidence type="ECO:0000313" key="6">
    <source>
        <dbReference type="EMBL" id="QCI99990.1"/>
    </source>
</evidence>
<reference evidence="7 9" key="2">
    <citation type="submission" date="2021-03" db="EMBL/GenBank/DDBJ databases">
        <title>Rapid diversification of plasmids in a genus of pathogenic and nitrogen fixing bacteria.</title>
        <authorList>
            <person name="Weisberg A.J."/>
            <person name="Miller M."/>
            <person name="Ream W."/>
            <person name="Grunwald N.J."/>
            <person name="Chang J.H."/>
        </authorList>
    </citation>
    <scope>NUCLEOTIDE SEQUENCE [LARGE SCALE GENOMIC DNA]</scope>
    <source>
        <strain evidence="7 9">AF3.44</strain>
    </source>
</reference>
<evidence type="ECO:0000259" key="5">
    <source>
        <dbReference type="PROSITE" id="PS50956"/>
    </source>
</evidence>
<keyword evidence="1" id="KW-0805">Transcription regulation</keyword>
<reference evidence="6 8" key="1">
    <citation type="submission" date="2019-04" db="EMBL/GenBank/DDBJ databases">
        <title>Complete genome sequence of Agrobacterium larrymoorei CFBP5473.</title>
        <authorList>
            <person name="Haryono M."/>
            <person name="Chou L."/>
            <person name="Lin Y.-C."/>
            <person name="Lai E.-M."/>
            <person name="Kuo C.-H."/>
        </authorList>
    </citation>
    <scope>NUCLEOTIDE SEQUENCE [LARGE SCALE GENOMIC DNA]</scope>
    <source>
        <strain evidence="6 8">CFBP5473</strain>
    </source>
</reference>
<dbReference type="OrthoDB" id="9802341at2"/>
<dbReference type="SUPFAM" id="SSF46785">
    <property type="entry name" value="Winged helix' DNA-binding domain"/>
    <property type="match status" value="1"/>
</dbReference>
<dbReference type="PROSITE" id="PS00519">
    <property type="entry name" value="HTH_ASNC_1"/>
    <property type="match status" value="1"/>
</dbReference>
<evidence type="ECO:0000313" key="8">
    <source>
        <dbReference type="Proteomes" id="UP000298545"/>
    </source>
</evidence>
<keyword evidence="4" id="KW-0804">Transcription</keyword>
<keyword evidence="2" id="KW-0238">DNA-binding</keyword>
<dbReference type="GO" id="GO:0043200">
    <property type="term" value="P:response to amino acid"/>
    <property type="evidence" value="ECO:0007669"/>
    <property type="project" value="TreeGrafter"/>
</dbReference>
<dbReference type="SUPFAM" id="SSF54909">
    <property type="entry name" value="Dimeric alpha+beta barrel"/>
    <property type="match status" value="1"/>
</dbReference>
<dbReference type="InterPro" id="IPR019885">
    <property type="entry name" value="Tscrpt_reg_HTH_AsnC-type_CS"/>
</dbReference>
<evidence type="ECO:0000313" key="7">
    <source>
        <dbReference type="EMBL" id="QYA09568.1"/>
    </source>
</evidence>
<organism evidence="6 8">
    <name type="scientific">Agrobacterium larrymoorei</name>
    <dbReference type="NCBI Taxonomy" id="160699"/>
    <lineage>
        <taxon>Bacteria</taxon>
        <taxon>Pseudomonadati</taxon>
        <taxon>Pseudomonadota</taxon>
        <taxon>Alphaproteobacteria</taxon>
        <taxon>Hyphomicrobiales</taxon>
        <taxon>Rhizobiaceae</taxon>
        <taxon>Rhizobium/Agrobacterium group</taxon>
        <taxon>Agrobacterium</taxon>
    </lineage>
</organism>
<dbReference type="Gene3D" id="3.30.70.920">
    <property type="match status" value="1"/>
</dbReference>
<dbReference type="GO" id="GO:0005829">
    <property type="term" value="C:cytosol"/>
    <property type="evidence" value="ECO:0007669"/>
    <property type="project" value="TreeGrafter"/>
</dbReference>
<gene>
    <name evidence="6" type="ORF">CFBP5473_18780</name>
    <name evidence="7" type="ORF">J5285_19560</name>
</gene>
<dbReference type="CDD" id="cd00090">
    <property type="entry name" value="HTH_ARSR"/>
    <property type="match status" value="1"/>
</dbReference>
<dbReference type="InterPro" id="IPR011008">
    <property type="entry name" value="Dimeric_a/b-barrel"/>
</dbReference>
<dbReference type="PANTHER" id="PTHR30154">
    <property type="entry name" value="LEUCINE-RESPONSIVE REGULATORY PROTEIN"/>
    <property type="match status" value="1"/>
</dbReference>
<feature type="domain" description="HTH asnC-type" evidence="5">
    <location>
        <begin position="10"/>
        <end position="71"/>
    </location>
</feature>
<dbReference type="KEGG" id="alf:CFBP5473_18780"/>
<dbReference type="Proteomes" id="UP000298545">
    <property type="component" value="Chromosome linear"/>
</dbReference>
<dbReference type="Proteomes" id="UP000826513">
    <property type="component" value="Chromosome 2"/>
</dbReference>
<dbReference type="InterPro" id="IPR036388">
    <property type="entry name" value="WH-like_DNA-bd_sf"/>
</dbReference>
<dbReference type="STRING" id="1367849.GCA_000518585_01991"/>
<dbReference type="GO" id="GO:0006355">
    <property type="term" value="P:regulation of DNA-templated transcription"/>
    <property type="evidence" value="ECO:0007669"/>
    <property type="project" value="UniProtKB-ARBA"/>
</dbReference>